<organism evidence="1 2">
    <name type="scientific">Modicisalibacter xianhensis</name>
    <dbReference type="NCBI Taxonomy" id="442341"/>
    <lineage>
        <taxon>Bacteria</taxon>
        <taxon>Pseudomonadati</taxon>
        <taxon>Pseudomonadota</taxon>
        <taxon>Gammaproteobacteria</taxon>
        <taxon>Oceanospirillales</taxon>
        <taxon>Halomonadaceae</taxon>
        <taxon>Modicisalibacter</taxon>
    </lineage>
</organism>
<dbReference type="Pfam" id="PF07388">
    <property type="entry name" value="A-2_8-polyST"/>
    <property type="match status" value="1"/>
</dbReference>
<dbReference type="AlphaFoldDB" id="A0A4R8G247"/>
<sequence>MKFIALIESPLQLLQIIEYANIKKKVNYKLLIRLNNCAKNNRQMESLIELFSIDDSNVVRLKNKSAVVVCYLMYFMWAGRAVIGDENSGVYRVLKYVLPPSRIIFLDDGVATLSSKSKLKRFTIFHTKDSINNEFLHVSEKISKSSKGAGEEKVIFVGGKLSEAGICSKEDYFLYLRYVLNEIKEAGEGKVLYIPHRGEYNYKDFFTKKNCNIFNVEIYENNLPVELIALEKRIRIKHVVSFFSTAMFSMAMIYKDANFVFYELPHNDIQCRKEAIVKLYEFIRDQGFRLLPIACVK</sequence>
<name>A0A4R8G247_9GAMM</name>
<evidence type="ECO:0008006" key="3">
    <source>
        <dbReference type="Google" id="ProtNLM"/>
    </source>
</evidence>
<evidence type="ECO:0000313" key="2">
    <source>
        <dbReference type="Proteomes" id="UP000294489"/>
    </source>
</evidence>
<evidence type="ECO:0000313" key="1">
    <source>
        <dbReference type="EMBL" id="TDX32163.1"/>
    </source>
</evidence>
<protein>
    <recommendedName>
        <fullName evidence="3">Glycosyltransferase family 52</fullName>
    </recommendedName>
</protein>
<dbReference type="Proteomes" id="UP000294489">
    <property type="component" value="Unassembled WGS sequence"/>
</dbReference>
<reference evidence="1 2" key="1">
    <citation type="submission" date="2019-03" db="EMBL/GenBank/DDBJ databases">
        <title>Freshwater and sediment microbial communities from various areas in North America, analyzing microbe dynamics in response to fracking.</title>
        <authorList>
            <person name="Lamendella R."/>
        </authorList>
    </citation>
    <scope>NUCLEOTIDE SEQUENCE [LARGE SCALE GENOMIC DNA]</scope>
    <source>
        <strain evidence="1 2">6_TX</strain>
    </source>
</reference>
<dbReference type="InterPro" id="IPR010866">
    <property type="entry name" value="A-2_8-polyST"/>
</dbReference>
<dbReference type="EMBL" id="SOEC01000002">
    <property type="protein sequence ID" value="TDX32163.1"/>
    <property type="molecule type" value="Genomic_DNA"/>
</dbReference>
<accession>A0A4R8G247</accession>
<comment type="caution">
    <text evidence="1">The sequence shown here is derived from an EMBL/GenBank/DDBJ whole genome shotgun (WGS) entry which is preliminary data.</text>
</comment>
<gene>
    <name evidence="1" type="ORF">DFO67_102112</name>
</gene>
<proteinExistence type="predicted"/>